<dbReference type="GO" id="GO:0015631">
    <property type="term" value="F:tubulin binding"/>
    <property type="evidence" value="ECO:0007669"/>
    <property type="project" value="TreeGrafter"/>
</dbReference>
<dbReference type="InterPro" id="IPR004127">
    <property type="entry name" value="Prefoldin_subunit_alpha"/>
</dbReference>
<organism evidence="6 7">
    <name type="scientific">Ascaris lumbricoides</name>
    <name type="common">Giant roundworm</name>
    <dbReference type="NCBI Taxonomy" id="6252"/>
    <lineage>
        <taxon>Eukaryota</taxon>
        <taxon>Metazoa</taxon>
        <taxon>Ecdysozoa</taxon>
        <taxon>Nematoda</taxon>
        <taxon>Chromadorea</taxon>
        <taxon>Rhabditida</taxon>
        <taxon>Spirurina</taxon>
        <taxon>Ascaridomorpha</taxon>
        <taxon>Ascaridoidea</taxon>
        <taxon>Ascarididae</taxon>
        <taxon>Ascaris</taxon>
    </lineage>
</organism>
<feature type="coiled-coil region" evidence="5">
    <location>
        <begin position="128"/>
        <end position="162"/>
    </location>
</feature>
<proteinExistence type="inferred from homology"/>
<keyword evidence="5" id="KW-0175">Coiled coil</keyword>
<dbReference type="GO" id="GO:0006457">
    <property type="term" value="P:protein folding"/>
    <property type="evidence" value="ECO:0007669"/>
    <property type="project" value="UniProtKB-UniRule"/>
</dbReference>
<evidence type="ECO:0000256" key="3">
    <source>
        <dbReference type="ARBA" id="ARBA00023186"/>
    </source>
</evidence>
<dbReference type="GO" id="GO:0007021">
    <property type="term" value="P:tubulin complex assembly"/>
    <property type="evidence" value="ECO:0007669"/>
    <property type="project" value="TreeGrafter"/>
</dbReference>
<dbReference type="GO" id="GO:0007017">
    <property type="term" value="P:microtubule-based process"/>
    <property type="evidence" value="ECO:0007669"/>
    <property type="project" value="TreeGrafter"/>
</dbReference>
<dbReference type="SUPFAM" id="SSF46579">
    <property type="entry name" value="Prefoldin"/>
    <property type="match status" value="1"/>
</dbReference>
<keyword evidence="6" id="KW-1185">Reference proteome</keyword>
<reference evidence="7" key="1">
    <citation type="submission" date="2017-02" db="UniProtKB">
        <authorList>
            <consortium name="WormBaseParasite"/>
        </authorList>
    </citation>
    <scope>IDENTIFICATION</scope>
</reference>
<protein>
    <recommendedName>
        <fullName evidence="4">Prefoldin subunit 3</fullName>
    </recommendedName>
</protein>
<evidence type="ECO:0000313" key="6">
    <source>
        <dbReference type="Proteomes" id="UP000036681"/>
    </source>
</evidence>
<dbReference type="Gene3D" id="1.10.287.370">
    <property type="match status" value="1"/>
</dbReference>
<dbReference type="Proteomes" id="UP000036681">
    <property type="component" value="Unplaced"/>
</dbReference>
<dbReference type="InterPro" id="IPR009053">
    <property type="entry name" value="Prefoldin"/>
</dbReference>
<evidence type="ECO:0000256" key="1">
    <source>
        <dbReference type="ARBA" id="ARBA00010048"/>
    </source>
</evidence>
<comment type="subunit">
    <text evidence="2 4">Heterohexamer of two PFD-alpha type and four PFD-beta type subunits.</text>
</comment>
<dbReference type="PANTHER" id="PTHR12409">
    <property type="entry name" value="PREFOLDIN SUBUNIT 3"/>
    <property type="match status" value="1"/>
</dbReference>
<dbReference type="PIRSF" id="PIRSF016396">
    <property type="entry name" value="Prefoldin_subunit_3"/>
    <property type="match status" value="1"/>
</dbReference>
<dbReference type="PANTHER" id="PTHR12409:SF0">
    <property type="entry name" value="PREFOLDIN SUBUNIT 3"/>
    <property type="match status" value="1"/>
</dbReference>
<evidence type="ECO:0000256" key="2">
    <source>
        <dbReference type="ARBA" id="ARBA00011695"/>
    </source>
</evidence>
<comment type="similarity">
    <text evidence="1 4">Belongs to the prefoldin subunit alpha family.</text>
</comment>
<sequence length="185" mass="20973">MANEKRTSKRGIPEVKLLEDVEAYLKREGGISADDGVKRIENSYRTYKVVEQQMLAQKARVASRMPDLKYSLEMLSVIEQKTEKSKPLEVTHLLSDQVYCHMTADKLDTVYLWLGANVMVEFTIEEARKVLKESYDQAAAAVDELNAELDFVKDQITTTEVNMAHVYNYGVQMRKANANATLSSS</sequence>
<evidence type="ECO:0000313" key="7">
    <source>
        <dbReference type="WBParaSite" id="ALUE_0002090501-mRNA-1"/>
    </source>
</evidence>
<dbReference type="GO" id="GO:0016272">
    <property type="term" value="C:prefoldin complex"/>
    <property type="evidence" value="ECO:0007669"/>
    <property type="project" value="UniProtKB-UniRule"/>
</dbReference>
<dbReference type="Pfam" id="PF02996">
    <property type="entry name" value="Prefoldin"/>
    <property type="match status" value="1"/>
</dbReference>
<comment type="function">
    <text evidence="4">Binds specifically to cytosolic chaperonin (c-CPN) and transfers target proteins to it. Binds to nascent polypeptide chain and promotes folding in an environment in which there are many competing pathways for nonnative proteins.</text>
</comment>
<accession>A0A0M3IQ77</accession>
<name>A0A0M3IQ77_ASCLU</name>
<dbReference type="AlphaFoldDB" id="A0A0M3IQ77"/>
<dbReference type="GO" id="GO:0005737">
    <property type="term" value="C:cytoplasm"/>
    <property type="evidence" value="ECO:0007669"/>
    <property type="project" value="TreeGrafter"/>
</dbReference>
<keyword evidence="3 4" id="KW-0143">Chaperone</keyword>
<evidence type="ECO:0000256" key="4">
    <source>
        <dbReference type="PIRNR" id="PIRNR016396"/>
    </source>
</evidence>
<dbReference type="FunFam" id="1.10.287.370:FF:000001">
    <property type="entry name" value="Prefoldin subunit 3"/>
    <property type="match status" value="1"/>
</dbReference>
<evidence type="ECO:0000256" key="5">
    <source>
        <dbReference type="SAM" id="Coils"/>
    </source>
</evidence>
<dbReference type="InterPro" id="IPR016655">
    <property type="entry name" value="PFD3"/>
</dbReference>
<dbReference type="CDD" id="cd23156">
    <property type="entry name" value="Prefoldin_3"/>
    <property type="match status" value="1"/>
</dbReference>
<dbReference type="WBParaSite" id="ALUE_0002090501-mRNA-1">
    <property type="protein sequence ID" value="ALUE_0002090501-mRNA-1"/>
    <property type="gene ID" value="ALUE_0002090501"/>
</dbReference>